<keyword evidence="1" id="KW-0472">Membrane</keyword>
<proteinExistence type="predicted"/>
<dbReference type="Proteomes" id="UP000095552">
    <property type="component" value="Unassembled WGS sequence"/>
</dbReference>
<keyword evidence="1" id="KW-0812">Transmembrane</keyword>
<feature type="transmembrane region" description="Helical" evidence="1">
    <location>
        <begin position="57"/>
        <end position="76"/>
    </location>
</feature>
<evidence type="ECO:0000313" key="3">
    <source>
        <dbReference type="Proteomes" id="UP000095552"/>
    </source>
</evidence>
<sequence length="110" mass="12246">MKSEKDIEEKINLTLNSLEGLGKAEASPFFYSKLEARMQDELTSSIGRFAFIGNLRMSVAVLGLILILNFASLFLLSSSSQDTFEGESDISLVSQDYFSGSDDYDYLNSY</sequence>
<organism evidence="2 3">
    <name type="scientific">Roseivirga misakiensis</name>
    <dbReference type="NCBI Taxonomy" id="1563681"/>
    <lineage>
        <taxon>Bacteria</taxon>
        <taxon>Pseudomonadati</taxon>
        <taxon>Bacteroidota</taxon>
        <taxon>Cytophagia</taxon>
        <taxon>Cytophagales</taxon>
        <taxon>Roseivirgaceae</taxon>
        <taxon>Roseivirga</taxon>
    </lineage>
</organism>
<dbReference type="EMBL" id="MDGQ01000004">
    <property type="protein sequence ID" value="OEK05751.1"/>
    <property type="molecule type" value="Genomic_DNA"/>
</dbReference>
<evidence type="ECO:0000313" key="2">
    <source>
        <dbReference type="EMBL" id="OEK05751.1"/>
    </source>
</evidence>
<evidence type="ECO:0000256" key="1">
    <source>
        <dbReference type="SAM" id="Phobius"/>
    </source>
</evidence>
<keyword evidence="3" id="KW-1185">Reference proteome</keyword>
<keyword evidence="1" id="KW-1133">Transmembrane helix</keyword>
<gene>
    <name evidence="2" type="ORF">BFP71_06410</name>
</gene>
<name>A0A1E5T332_9BACT</name>
<dbReference type="OrthoDB" id="886712at2"/>
<reference evidence="2 3" key="1">
    <citation type="submission" date="2016-08" db="EMBL/GenBank/DDBJ databases">
        <title>Draft genome of Fabibacter sp. strain SK-8.</title>
        <authorList>
            <person name="Wong S.-K."/>
            <person name="Hamasaki K."/>
            <person name="Yoshizawa S."/>
        </authorList>
    </citation>
    <scope>NUCLEOTIDE SEQUENCE [LARGE SCALE GENOMIC DNA]</scope>
    <source>
        <strain evidence="2 3">SK-8</strain>
    </source>
</reference>
<comment type="caution">
    <text evidence="2">The sequence shown here is derived from an EMBL/GenBank/DDBJ whole genome shotgun (WGS) entry which is preliminary data.</text>
</comment>
<dbReference type="RefSeq" id="WP_069834669.1">
    <property type="nucleotide sequence ID" value="NZ_MDGQ01000004.1"/>
</dbReference>
<protein>
    <submittedName>
        <fullName evidence="2">Uncharacterized protein</fullName>
    </submittedName>
</protein>
<dbReference type="STRING" id="1563681.BFP71_06410"/>
<dbReference type="AlphaFoldDB" id="A0A1E5T332"/>
<accession>A0A1E5T332</accession>